<feature type="transmembrane region" description="Helical" evidence="1">
    <location>
        <begin position="100"/>
        <end position="120"/>
    </location>
</feature>
<keyword evidence="1" id="KW-1133">Transmembrane helix</keyword>
<dbReference type="Proteomes" id="UP000034952">
    <property type="component" value="Unassembled WGS sequence"/>
</dbReference>
<organism evidence="2 3">
    <name type="scientific">Candidatus Nomurabacteria bacterium GW2011_GWE1_35_16</name>
    <dbReference type="NCBI Taxonomy" id="1618761"/>
    <lineage>
        <taxon>Bacteria</taxon>
        <taxon>Candidatus Nomuraibacteriota</taxon>
    </lineage>
</organism>
<evidence type="ECO:0000313" key="3">
    <source>
        <dbReference type="Proteomes" id="UP000034952"/>
    </source>
</evidence>
<dbReference type="EMBL" id="LBPY01000001">
    <property type="protein sequence ID" value="KKP66950.1"/>
    <property type="molecule type" value="Genomic_DNA"/>
</dbReference>
<proteinExistence type="predicted"/>
<accession>A0A0G0DV93</accession>
<keyword evidence="1" id="KW-0812">Transmembrane</keyword>
<evidence type="ECO:0000256" key="1">
    <source>
        <dbReference type="SAM" id="Phobius"/>
    </source>
</evidence>
<feature type="transmembrane region" description="Helical" evidence="1">
    <location>
        <begin position="63"/>
        <end position="88"/>
    </location>
</feature>
<dbReference type="PROSITE" id="PS51257">
    <property type="entry name" value="PROKAR_LIPOPROTEIN"/>
    <property type="match status" value="1"/>
</dbReference>
<dbReference type="AlphaFoldDB" id="A0A0G0DV93"/>
<reference evidence="2 3" key="1">
    <citation type="journal article" date="2015" name="Nature">
        <title>rRNA introns, odd ribosomes, and small enigmatic genomes across a large radiation of phyla.</title>
        <authorList>
            <person name="Brown C.T."/>
            <person name="Hug L.A."/>
            <person name="Thomas B.C."/>
            <person name="Sharon I."/>
            <person name="Castelle C.J."/>
            <person name="Singh A."/>
            <person name="Wilkins M.J."/>
            <person name="Williams K.H."/>
            <person name="Banfield J.F."/>
        </authorList>
    </citation>
    <scope>NUCLEOTIDE SEQUENCE [LARGE SCALE GENOMIC DNA]</scope>
</reference>
<name>A0A0G0DV93_9BACT</name>
<comment type="caution">
    <text evidence="2">The sequence shown here is derived from an EMBL/GenBank/DDBJ whole genome shotgun (WGS) entry which is preliminary data.</text>
</comment>
<feature type="transmembrane region" description="Helical" evidence="1">
    <location>
        <begin position="7"/>
        <end position="25"/>
    </location>
</feature>
<protein>
    <submittedName>
        <fullName evidence="2">Uncharacterized protein</fullName>
    </submittedName>
</protein>
<feature type="transmembrane region" description="Helical" evidence="1">
    <location>
        <begin position="31"/>
        <end position="51"/>
    </location>
</feature>
<evidence type="ECO:0000313" key="2">
    <source>
        <dbReference type="EMBL" id="KKP66950.1"/>
    </source>
</evidence>
<sequence length="134" mass="15148">MKKNVSLIILGLVLAIACVFVPYFIGLSDNIIGAITMGYFCGIGILIPKLLILKNVTSKEDYWLQMILGLIVLYISLRLIFNIAGHIFNKTFFEESGEDFLLVSLCLFIGYFIGTGYRIFLCHTKGINEYYKES</sequence>
<keyword evidence="1" id="KW-0472">Membrane</keyword>
<gene>
    <name evidence="2" type="ORF">UR64_C0001G0029</name>
</gene>